<dbReference type="STRING" id="208480.SAMN02910418_01363"/>
<dbReference type="PROSITE" id="PS00211">
    <property type="entry name" value="ABC_TRANSPORTER_1"/>
    <property type="match status" value="2"/>
</dbReference>
<dbReference type="PANTHER" id="PTHR42855">
    <property type="entry name" value="ABC TRANSPORTER ATP-BINDING SUBUNIT"/>
    <property type="match status" value="1"/>
</dbReference>
<evidence type="ECO:0000313" key="5">
    <source>
        <dbReference type="EMBL" id="OKL54107.1"/>
    </source>
</evidence>
<dbReference type="InterPro" id="IPR003593">
    <property type="entry name" value="AAA+_ATPase"/>
</dbReference>
<dbReference type="Pfam" id="PF16326">
    <property type="entry name" value="ABC_tran_CTD"/>
    <property type="match status" value="1"/>
</dbReference>
<dbReference type="InterPro" id="IPR032781">
    <property type="entry name" value="ABC_tran_Xtn"/>
</dbReference>
<dbReference type="OrthoDB" id="3239744at2"/>
<organism evidence="5 6">
    <name type="scientific">Bowdeniella nasicola</name>
    <dbReference type="NCBI Taxonomy" id="208480"/>
    <lineage>
        <taxon>Bacteria</taxon>
        <taxon>Bacillati</taxon>
        <taxon>Actinomycetota</taxon>
        <taxon>Actinomycetes</taxon>
        <taxon>Actinomycetales</taxon>
        <taxon>Actinomycetaceae</taxon>
        <taxon>Bowdeniella</taxon>
    </lineage>
</organism>
<dbReference type="InterPro" id="IPR017871">
    <property type="entry name" value="ABC_transporter-like_CS"/>
</dbReference>
<dbReference type="SUPFAM" id="SSF52540">
    <property type="entry name" value="P-loop containing nucleoside triphosphate hydrolases"/>
    <property type="match status" value="2"/>
</dbReference>
<feature type="compositionally biased region" description="Low complexity" evidence="3">
    <location>
        <begin position="303"/>
        <end position="323"/>
    </location>
</feature>
<feature type="domain" description="ABC transporter" evidence="4">
    <location>
        <begin position="6"/>
        <end position="224"/>
    </location>
</feature>
<comment type="caution">
    <text evidence="5">The sequence shown here is derived from an EMBL/GenBank/DDBJ whole genome shotgun (WGS) entry which is preliminary data.</text>
</comment>
<feature type="region of interest" description="Disordered" evidence="3">
    <location>
        <begin position="303"/>
        <end position="330"/>
    </location>
</feature>
<keyword evidence="6" id="KW-1185">Reference proteome</keyword>
<gene>
    <name evidence="5" type="ORF">BSZ39_05970</name>
</gene>
<dbReference type="PROSITE" id="PS50893">
    <property type="entry name" value="ABC_TRANSPORTER_2"/>
    <property type="match status" value="2"/>
</dbReference>
<evidence type="ECO:0000256" key="2">
    <source>
        <dbReference type="ARBA" id="ARBA00022840"/>
    </source>
</evidence>
<dbReference type="GO" id="GO:0016887">
    <property type="term" value="F:ATP hydrolysis activity"/>
    <property type="evidence" value="ECO:0007669"/>
    <property type="project" value="InterPro"/>
</dbReference>
<reference evidence="6" key="1">
    <citation type="submission" date="2016-12" db="EMBL/GenBank/DDBJ databases">
        <authorList>
            <person name="Meng X."/>
        </authorList>
    </citation>
    <scope>NUCLEOTIDE SEQUENCE [LARGE SCALE GENOMIC DNA]</scope>
    <source>
        <strain evidence="6">DSM 19116</strain>
    </source>
</reference>
<dbReference type="GO" id="GO:0005524">
    <property type="term" value="F:ATP binding"/>
    <property type="evidence" value="ECO:0007669"/>
    <property type="project" value="UniProtKB-KW"/>
</dbReference>
<protein>
    <submittedName>
        <fullName evidence="5">ABC transporter ATP-binding protein</fullName>
    </submittedName>
</protein>
<dbReference type="PANTHER" id="PTHR42855:SF1">
    <property type="entry name" value="ABC TRANSPORTER DOMAIN-CONTAINING PROTEIN"/>
    <property type="match status" value="1"/>
</dbReference>
<keyword evidence="1" id="KW-0547">Nucleotide-binding</keyword>
<dbReference type="InterPro" id="IPR037118">
    <property type="entry name" value="Val-tRNA_synth_C_sf"/>
</dbReference>
<evidence type="ECO:0000256" key="1">
    <source>
        <dbReference type="ARBA" id="ARBA00022741"/>
    </source>
</evidence>
<dbReference type="Pfam" id="PF00005">
    <property type="entry name" value="ABC_tran"/>
    <property type="match status" value="2"/>
</dbReference>
<dbReference type="EMBL" id="MQVR01000027">
    <property type="protein sequence ID" value="OKL54107.1"/>
    <property type="molecule type" value="Genomic_DNA"/>
</dbReference>
<dbReference type="InterPro" id="IPR003439">
    <property type="entry name" value="ABC_transporter-like_ATP-bd"/>
</dbReference>
<accession>A0A1Q5Q2R0</accession>
<dbReference type="InterPro" id="IPR032524">
    <property type="entry name" value="ABC_tran_C"/>
</dbReference>
<evidence type="ECO:0000256" key="3">
    <source>
        <dbReference type="SAM" id="MobiDB-lite"/>
    </source>
</evidence>
<dbReference type="InterPro" id="IPR027417">
    <property type="entry name" value="P-loop_NTPase"/>
</dbReference>
<dbReference type="Gene3D" id="1.10.287.380">
    <property type="entry name" value="Valyl-tRNA synthetase, C-terminal domain"/>
    <property type="match status" value="1"/>
</dbReference>
<dbReference type="Pfam" id="PF12848">
    <property type="entry name" value="ABC_tran_Xtn"/>
    <property type="match status" value="1"/>
</dbReference>
<keyword evidence="2 5" id="KW-0067">ATP-binding</keyword>
<feature type="domain" description="ABC transporter" evidence="4">
    <location>
        <begin position="320"/>
        <end position="539"/>
    </location>
</feature>
<dbReference type="GO" id="GO:0003677">
    <property type="term" value="F:DNA binding"/>
    <property type="evidence" value="ECO:0007669"/>
    <property type="project" value="InterPro"/>
</dbReference>
<feature type="compositionally biased region" description="Low complexity" evidence="3">
    <location>
        <begin position="538"/>
        <end position="581"/>
    </location>
</feature>
<feature type="region of interest" description="Disordered" evidence="3">
    <location>
        <begin position="532"/>
        <end position="590"/>
    </location>
</feature>
<dbReference type="Proteomes" id="UP000185628">
    <property type="component" value="Unassembled WGS sequence"/>
</dbReference>
<dbReference type="SMART" id="SM00382">
    <property type="entry name" value="AAA"/>
    <property type="match status" value="2"/>
</dbReference>
<name>A0A1Q5Q2R0_9ACTO</name>
<evidence type="ECO:0000313" key="6">
    <source>
        <dbReference type="Proteomes" id="UP000185628"/>
    </source>
</evidence>
<dbReference type="CDD" id="cd03221">
    <property type="entry name" value="ABCF_EF-3"/>
    <property type="match status" value="2"/>
</dbReference>
<dbReference type="AlphaFoldDB" id="A0A1Q5Q2R0"/>
<dbReference type="InterPro" id="IPR051309">
    <property type="entry name" value="ABCF_ATPase"/>
</dbReference>
<sequence length="656" mass="71182">MAKPLIVAENLHLSYPTTTVFNSVTLGVHEGERLGIVGRNGDGKSSLLSLLTGTLEPHAGRVTRRGGVRIGYLTQADSFTGDETVGEAIVGDAPEHEWASNPAIRDVIAGTVADLDFSTRISELSGGQRRRVALAALLVGDWDVLALDEPTNHLDVEGIAWLARHIKRRWPSGTGAFLVITHDRWFLDEVCTDTWEVHDGIVEPFEGGYAAYVLQRVERDRIAAASEAKRQNLLRKELAWLRRGAPARTSKPKFRIDAANQLIEDVPPVRNPLELQRLAVARLGKRVIDLDDVSFTYDASRTTADTSATSDAPATAASSATTDNAVPLSDASPTIRDVTWHIAPGERTGVLGANGSGKTTLLSLITGRLTPTAGRIRVGTTVRIGNLDQQFSQLADIRTDRVREVLARTKTSFTVDGKDLTPAQLLERLGFRREHLSARVGELSGGQKRRLQLLLLLLSEPNVIVLDEPTNDVDADMLTAMEDLLDSWPGTLIVVSHDRYLIERITDQQYAILDGRLRHLPGGVEEYLRLRSTEQRGGPSSPASPASPNATSNPNAVSSSTAASSPDADSSPNAGSSSAPPTLSGAALHAAQKEVSAIERRLAKLASQVQRVHEDMAEHDQSDYEGLHGLTRRLGTLQAEEAELEERWLELTEQIG</sequence>
<dbReference type="Gene3D" id="3.40.50.300">
    <property type="entry name" value="P-loop containing nucleotide triphosphate hydrolases"/>
    <property type="match status" value="2"/>
</dbReference>
<dbReference type="RefSeq" id="WP_073716460.1">
    <property type="nucleotide sequence ID" value="NZ_MQVR01000027.1"/>
</dbReference>
<evidence type="ECO:0000259" key="4">
    <source>
        <dbReference type="PROSITE" id="PS50893"/>
    </source>
</evidence>
<proteinExistence type="predicted"/>